<comment type="caution">
    <text evidence="1">The sequence shown here is derived from an EMBL/GenBank/DDBJ whole genome shotgun (WGS) entry which is preliminary data.</text>
</comment>
<gene>
    <name evidence="1" type="ORF">SDC9_209416</name>
</gene>
<proteinExistence type="predicted"/>
<name>A0A645JMX4_9ZZZZ</name>
<accession>A0A645JMX4</accession>
<dbReference type="AlphaFoldDB" id="A0A645JMX4"/>
<reference evidence="1" key="1">
    <citation type="submission" date="2019-08" db="EMBL/GenBank/DDBJ databases">
        <authorList>
            <person name="Kucharzyk K."/>
            <person name="Murdoch R.W."/>
            <person name="Higgins S."/>
            <person name="Loffler F."/>
        </authorList>
    </citation>
    <scope>NUCLEOTIDE SEQUENCE</scope>
</reference>
<evidence type="ECO:0000313" key="1">
    <source>
        <dbReference type="EMBL" id="MPN61674.1"/>
    </source>
</evidence>
<protein>
    <submittedName>
        <fullName evidence="1">Uncharacterized protein</fullName>
    </submittedName>
</protein>
<dbReference type="EMBL" id="VSSQ01138608">
    <property type="protein sequence ID" value="MPN61674.1"/>
    <property type="molecule type" value="Genomic_DNA"/>
</dbReference>
<organism evidence="1">
    <name type="scientific">bioreactor metagenome</name>
    <dbReference type="NCBI Taxonomy" id="1076179"/>
    <lineage>
        <taxon>unclassified sequences</taxon>
        <taxon>metagenomes</taxon>
        <taxon>ecological metagenomes</taxon>
    </lineage>
</organism>
<sequence>MVAGELGHGQVDHAHLGAVAVGDHNLMALLNEVNDGFCGVLHSDHLLGQIVAQGIAAQCKHNALHRDHPFLRSLPRFSSDLSMATGFSI</sequence>